<organism evidence="1 2">
    <name type="scientific">Raoultella terrigena</name>
    <name type="common">Klebsiella terrigena</name>
    <dbReference type="NCBI Taxonomy" id="577"/>
    <lineage>
        <taxon>Bacteria</taxon>
        <taxon>Pseudomonadati</taxon>
        <taxon>Pseudomonadota</taxon>
        <taxon>Gammaproteobacteria</taxon>
        <taxon>Enterobacterales</taxon>
        <taxon>Enterobacteriaceae</taxon>
        <taxon>Klebsiella/Raoultella group</taxon>
        <taxon>Raoultella</taxon>
    </lineage>
</organism>
<dbReference type="EMBL" id="LR131271">
    <property type="protein sequence ID" value="VDR24151.1"/>
    <property type="molecule type" value="Genomic_DNA"/>
</dbReference>
<dbReference type="KEGG" id="rtg:NCTC13098_00429"/>
<reference evidence="1 2" key="1">
    <citation type="submission" date="2018-12" db="EMBL/GenBank/DDBJ databases">
        <authorList>
            <consortium name="Pathogen Informatics"/>
        </authorList>
    </citation>
    <scope>NUCLEOTIDE SEQUENCE [LARGE SCALE GENOMIC DNA]</scope>
    <source>
        <strain evidence="1 2">NCTC13098</strain>
    </source>
</reference>
<dbReference type="Proteomes" id="UP000274346">
    <property type="component" value="Chromosome"/>
</dbReference>
<sequence length="70" mass="7828">MKLITSVVASLVIGTLSFWRICGERDSKDEVASMNLTKVGSITTSKTTSRWMRSAICRKRRMSSAVNTSW</sequence>
<evidence type="ECO:0000313" key="2">
    <source>
        <dbReference type="Proteomes" id="UP000274346"/>
    </source>
</evidence>
<proteinExistence type="predicted"/>
<name>A0A3P8KE69_RAOTE</name>
<dbReference type="AlphaFoldDB" id="A0A3P8KE69"/>
<evidence type="ECO:0000313" key="1">
    <source>
        <dbReference type="EMBL" id="VDR24151.1"/>
    </source>
</evidence>
<gene>
    <name evidence="1" type="ORF">NCTC13098_00429</name>
</gene>
<protein>
    <submittedName>
        <fullName evidence="1">Uncharacterized protein</fullName>
    </submittedName>
</protein>
<accession>A0A3P8KE69</accession>